<accession>A0A1M4X6F7</accession>
<reference evidence="2" key="1">
    <citation type="submission" date="2016-11" db="EMBL/GenBank/DDBJ databases">
        <authorList>
            <person name="Varghese N."/>
            <person name="Submissions S."/>
        </authorList>
    </citation>
    <scope>NUCLEOTIDE SEQUENCE [LARGE SCALE GENOMIC DNA]</scope>
    <source>
        <strain evidence="2">DSM 19514</strain>
    </source>
</reference>
<gene>
    <name evidence="1" type="ORF">SAMN02745225_01906</name>
</gene>
<dbReference type="Proteomes" id="UP000184295">
    <property type="component" value="Unassembled WGS sequence"/>
</dbReference>
<evidence type="ECO:0000313" key="1">
    <source>
        <dbReference type="EMBL" id="SHE88953.1"/>
    </source>
</evidence>
<sequence length="65" mass="7513">MKLDRSMLKTRFDHPVTVRAGGTTYQGAQIVSVSKGVVSKLWIRYQDEDLFFEEGEIEEMEEESD</sequence>
<evidence type="ECO:0000313" key="2">
    <source>
        <dbReference type="Proteomes" id="UP000184295"/>
    </source>
</evidence>
<dbReference type="AlphaFoldDB" id="A0A1M4X6F7"/>
<proteinExistence type="predicted"/>
<name>A0A1M4X6F7_9ACTN</name>
<dbReference type="RefSeq" id="WP_072791762.1">
    <property type="nucleotide sequence ID" value="NZ_FQUL01000034.1"/>
</dbReference>
<organism evidence="1 2">
    <name type="scientific">Ferrithrix thermotolerans DSM 19514</name>
    <dbReference type="NCBI Taxonomy" id="1121881"/>
    <lineage>
        <taxon>Bacteria</taxon>
        <taxon>Bacillati</taxon>
        <taxon>Actinomycetota</taxon>
        <taxon>Acidimicrobiia</taxon>
        <taxon>Acidimicrobiales</taxon>
        <taxon>Acidimicrobiaceae</taxon>
        <taxon>Ferrithrix</taxon>
    </lineage>
</organism>
<protein>
    <submittedName>
        <fullName evidence="1">Uncharacterized protein</fullName>
    </submittedName>
</protein>
<dbReference type="EMBL" id="FQUL01000034">
    <property type="protein sequence ID" value="SHE88953.1"/>
    <property type="molecule type" value="Genomic_DNA"/>
</dbReference>
<keyword evidence="2" id="KW-1185">Reference proteome</keyword>